<dbReference type="EMBL" id="KV878176">
    <property type="protein sequence ID" value="OJI90439.1"/>
    <property type="molecule type" value="Genomic_DNA"/>
</dbReference>
<dbReference type="AlphaFoldDB" id="A0A1L9NMH2"/>
<proteinExistence type="predicted"/>
<protein>
    <submittedName>
        <fullName evidence="2">Uncharacterized protein</fullName>
    </submittedName>
</protein>
<feature type="compositionally biased region" description="Basic and acidic residues" evidence="1">
    <location>
        <begin position="56"/>
        <end position="66"/>
    </location>
</feature>
<evidence type="ECO:0000313" key="3">
    <source>
        <dbReference type="Proteomes" id="UP000184304"/>
    </source>
</evidence>
<reference evidence="3" key="1">
    <citation type="journal article" date="2017" name="Genome Biol.">
        <title>Comparative genomics reveals high biological diversity and specific adaptations in the industrially and medically important fungal genus Aspergillus.</title>
        <authorList>
            <person name="de Vries R.P."/>
            <person name="Riley R."/>
            <person name="Wiebenga A."/>
            <person name="Aguilar-Osorio G."/>
            <person name="Amillis S."/>
            <person name="Uchima C.A."/>
            <person name="Anderluh G."/>
            <person name="Asadollahi M."/>
            <person name="Askin M."/>
            <person name="Barry K."/>
            <person name="Battaglia E."/>
            <person name="Bayram O."/>
            <person name="Benocci T."/>
            <person name="Braus-Stromeyer S.A."/>
            <person name="Caldana C."/>
            <person name="Canovas D."/>
            <person name="Cerqueira G.C."/>
            <person name="Chen F."/>
            <person name="Chen W."/>
            <person name="Choi C."/>
            <person name="Clum A."/>
            <person name="Dos Santos R.A."/>
            <person name="Damasio A.R."/>
            <person name="Diallinas G."/>
            <person name="Emri T."/>
            <person name="Fekete E."/>
            <person name="Flipphi M."/>
            <person name="Freyberg S."/>
            <person name="Gallo A."/>
            <person name="Gournas C."/>
            <person name="Habgood R."/>
            <person name="Hainaut M."/>
            <person name="Harispe M.L."/>
            <person name="Henrissat B."/>
            <person name="Hilden K.S."/>
            <person name="Hope R."/>
            <person name="Hossain A."/>
            <person name="Karabika E."/>
            <person name="Karaffa L."/>
            <person name="Karanyi Z."/>
            <person name="Krasevec N."/>
            <person name="Kuo A."/>
            <person name="Kusch H."/>
            <person name="LaButti K."/>
            <person name="Lagendijk E.L."/>
            <person name="Lapidus A."/>
            <person name="Levasseur A."/>
            <person name="Lindquist E."/>
            <person name="Lipzen A."/>
            <person name="Logrieco A.F."/>
            <person name="MacCabe A."/>
            <person name="Maekelae M.R."/>
            <person name="Malavazi I."/>
            <person name="Melin P."/>
            <person name="Meyer V."/>
            <person name="Mielnichuk N."/>
            <person name="Miskei M."/>
            <person name="Molnar A.P."/>
            <person name="Mule G."/>
            <person name="Ngan C.Y."/>
            <person name="Orejas M."/>
            <person name="Orosz E."/>
            <person name="Ouedraogo J.P."/>
            <person name="Overkamp K.M."/>
            <person name="Park H.-S."/>
            <person name="Perrone G."/>
            <person name="Piumi F."/>
            <person name="Punt P.J."/>
            <person name="Ram A.F."/>
            <person name="Ramon A."/>
            <person name="Rauscher S."/>
            <person name="Record E."/>
            <person name="Riano-Pachon D.M."/>
            <person name="Robert V."/>
            <person name="Roehrig J."/>
            <person name="Ruller R."/>
            <person name="Salamov A."/>
            <person name="Salih N.S."/>
            <person name="Samson R.A."/>
            <person name="Sandor E."/>
            <person name="Sanguinetti M."/>
            <person name="Schuetze T."/>
            <person name="Sepcic K."/>
            <person name="Shelest E."/>
            <person name="Sherlock G."/>
            <person name="Sophianopoulou V."/>
            <person name="Squina F.M."/>
            <person name="Sun H."/>
            <person name="Susca A."/>
            <person name="Todd R.B."/>
            <person name="Tsang A."/>
            <person name="Unkles S.E."/>
            <person name="van de Wiele N."/>
            <person name="van Rossen-Uffink D."/>
            <person name="Oliveira J.V."/>
            <person name="Vesth T.C."/>
            <person name="Visser J."/>
            <person name="Yu J.-H."/>
            <person name="Zhou M."/>
            <person name="Andersen M.R."/>
            <person name="Archer D.B."/>
            <person name="Baker S.E."/>
            <person name="Benoit I."/>
            <person name="Brakhage A.A."/>
            <person name="Braus G.H."/>
            <person name="Fischer R."/>
            <person name="Frisvad J.C."/>
            <person name="Goldman G.H."/>
            <person name="Houbraken J."/>
            <person name="Oakley B."/>
            <person name="Pocsi I."/>
            <person name="Scazzocchio C."/>
            <person name="Seiboth B."/>
            <person name="vanKuyk P.A."/>
            <person name="Wortman J."/>
            <person name="Dyer P.S."/>
            <person name="Grigoriev I.V."/>
        </authorList>
    </citation>
    <scope>NUCLEOTIDE SEQUENCE [LARGE SCALE GENOMIC DNA]</scope>
    <source>
        <strain evidence="3">CBS 134.48</strain>
    </source>
</reference>
<dbReference type="OrthoDB" id="4168609at2759"/>
<evidence type="ECO:0000313" key="2">
    <source>
        <dbReference type="EMBL" id="OJI90439.1"/>
    </source>
</evidence>
<name>A0A1L9NMH2_ASPTC</name>
<dbReference type="Proteomes" id="UP000184304">
    <property type="component" value="Unassembled WGS sequence"/>
</dbReference>
<accession>A0A1L9NMH2</accession>
<organism evidence="2 3">
    <name type="scientific">Aspergillus tubingensis (strain CBS 134.48)</name>
    <dbReference type="NCBI Taxonomy" id="767770"/>
    <lineage>
        <taxon>Eukaryota</taxon>
        <taxon>Fungi</taxon>
        <taxon>Dikarya</taxon>
        <taxon>Ascomycota</taxon>
        <taxon>Pezizomycotina</taxon>
        <taxon>Eurotiomycetes</taxon>
        <taxon>Eurotiomycetidae</taxon>
        <taxon>Eurotiales</taxon>
        <taxon>Aspergillaceae</taxon>
        <taxon>Aspergillus</taxon>
        <taxon>Aspergillus subgen. Circumdati</taxon>
    </lineage>
</organism>
<feature type="region of interest" description="Disordered" evidence="1">
    <location>
        <begin position="47"/>
        <end position="66"/>
    </location>
</feature>
<gene>
    <name evidence="2" type="ORF">ASPTUDRAFT_37146</name>
</gene>
<evidence type="ECO:0000256" key="1">
    <source>
        <dbReference type="SAM" id="MobiDB-lite"/>
    </source>
</evidence>
<dbReference type="VEuPathDB" id="FungiDB:ASPTUDRAFT_37146"/>
<sequence length="81" mass="9337">MLSHLKNTFTRSTGPPSVLLIIGNFGAMINVLHLLPEDGTIQRFGLTTRSTTPRNQRADARTDRHSHTLRWRWRNSQQLSR</sequence>
<keyword evidence="3" id="KW-1185">Reference proteome</keyword>